<name>A0A1H9NFB1_9BACT</name>
<evidence type="ECO:0000313" key="2">
    <source>
        <dbReference type="Proteomes" id="UP000199021"/>
    </source>
</evidence>
<dbReference type="RefSeq" id="WP_090172974.1">
    <property type="nucleotide sequence ID" value="NZ_FOFB01000036.1"/>
</dbReference>
<dbReference type="AlphaFoldDB" id="A0A1H9NFB1"/>
<gene>
    <name evidence="1" type="ORF">SAMN05444359_13640</name>
</gene>
<sequence>MSNYEHKSLIYSTKFRSATDTEAFDKIINDSASNGWEFVSATSLATNMWDHGKTSGVLLTFRREKSYRSDLI</sequence>
<evidence type="ECO:0008006" key="3">
    <source>
        <dbReference type="Google" id="ProtNLM"/>
    </source>
</evidence>
<dbReference type="Proteomes" id="UP000199021">
    <property type="component" value="Unassembled WGS sequence"/>
</dbReference>
<dbReference type="Pfam" id="PF13783">
    <property type="entry name" value="DUF4177"/>
    <property type="match status" value="1"/>
</dbReference>
<evidence type="ECO:0000313" key="1">
    <source>
        <dbReference type="EMBL" id="SER34674.1"/>
    </source>
</evidence>
<reference evidence="2" key="1">
    <citation type="submission" date="2016-10" db="EMBL/GenBank/DDBJ databases">
        <authorList>
            <person name="Varghese N."/>
            <person name="Submissions S."/>
        </authorList>
    </citation>
    <scope>NUCLEOTIDE SEQUENCE [LARGE SCALE GENOMIC DNA]</scope>
    <source>
        <strain evidence="2">DSM 24740</strain>
    </source>
</reference>
<dbReference type="OrthoDB" id="5432776at2"/>
<keyword evidence="2" id="KW-1185">Reference proteome</keyword>
<proteinExistence type="predicted"/>
<organism evidence="1 2">
    <name type="scientific">Neolewinella agarilytica</name>
    <dbReference type="NCBI Taxonomy" id="478744"/>
    <lineage>
        <taxon>Bacteria</taxon>
        <taxon>Pseudomonadati</taxon>
        <taxon>Bacteroidota</taxon>
        <taxon>Saprospiria</taxon>
        <taxon>Saprospirales</taxon>
        <taxon>Lewinellaceae</taxon>
        <taxon>Neolewinella</taxon>
    </lineage>
</organism>
<dbReference type="InParanoid" id="A0A1H9NFB1"/>
<dbReference type="InterPro" id="IPR025234">
    <property type="entry name" value="YjzH-like"/>
</dbReference>
<dbReference type="EMBL" id="FOFB01000036">
    <property type="protein sequence ID" value="SER34674.1"/>
    <property type="molecule type" value="Genomic_DNA"/>
</dbReference>
<accession>A0A1H9NFB1</accession>
<protein>
    <recommendedName>
        <fullName evidence="3">DUF4177 domain-containing protein</fullName>
    </recommendedName>
</protein>